<dbReference type="EMBL" id="CM046398">
    <property type="protein sequence ID" value="KAI8533085.1"/>
    <property type="molecule type" value="Genomic_DNA"/>
</dbReference>
<evidence type="ECO:0000313" key="1">
    <source>
        <dbReference type="EMBL" id="KAI8533085.1"/>
    </source>
</evidence>
<gene>
    <name evidence="1" type="ORF">RHMOL_Rhmol11G0268800</name>
</gene>
<reference evidence="1" key="1">
    <citation type="submission" date="2022-02" db="EMBL/GenBank/DDBJ databases">
        <title>Plant Genome Project.</title>
        <authorList>
            <person name="Zhang R.-G."/>
        </authorList>
    </citation>
    <scope>NUCLEOTIDE SEQUENCE</scope>
    <source>
        <strain evidence="1">AT1</strain>
    </source>
</reference>
<comment type="caution">
    <text evidence="1">The sequence shown here is derived from an EMBL/GenBank/DDBJ whole genome shotgun (WGS) entry which is preliminary data.</text>
</comment>
<keyword evidence="2" id="KW-1185">Reference proteome</keyword>
<evidence type="ECO:0000313" key="2">
    <source>
        <dbReference type="Proteomes" id="UP001062846"/>
    </source>
</evidence>
<sequence>MGLSMFWIADVLQPNLSRIWVPESPFWIPVLVGDGEKNKSPLRIGSGMEMRKLITWLDNPDTGAMGAQKVDYVVRQSRHRRYGFMLTSMFFLFSNLVGILQYFDGYGYHGTTFEQTYRCYPASFIDKPQIENGDKIIMPPSALDRLASLHIDYPMLFELRNAATERVSHCGVLEFIAEEGMIYMPYWMMENLLLQEGDMVRVKNMTLPKGTYVKLQPHTKDFLDISNPKAIRTLKMSVNNNKLMSLILPSCLETTLRNFSCLTTGDSIMVAYNNKKYYIDIIETKPSNAISIIETDCEVDFAPPLDYKEPERPVATVPSGKALVAGGEVPAEPEPKFNPFTGAGRRLDGKPLKYQPPPVSSSGSKEKQPSVANGGGQSSVGSSSQGSTRQTQGKLVFGSNVNRTKDPQKEPAKEPKQEQPPKKEEPKFQPFSGKKYSLKG</sequence>
<protein>
    <submittedName>
        <fullName evidence="1">Uncharacterized protein</fullName>
    </submittedName>
</protein>
<organism evidence="1 2">
    <name type="scientific">Rhododendron molle</name>
    <name type="common">Chinese azalea</name>
    <name type="synonym">Azalea mollis</name>
    <dbReference type="NCBI Taxonomy" id="49168"/>
    <lineage>
        <taxon>Eukaryota</taxon>
        <taxon>Viridiplantae</taxon>
        <taxon>Streptophyta</taxon>
        <taxon>Embryophyta</taxon>
        <taxon>Tracheophyta</taxon>
        <taxon>Spermatophyta</taxon>
        <taxon>Magnoliopsida</taxon>
        <taxon>eudicotyledons</taxon>
        <taxon>Gunneridae</taxon>
        <taxon>Pentapetalae</taxon>
        <taxon>asterids</taxon>
        <taxon>Ericales</taxon>
        <taxon>Ericaceae</taxon>
        <taxon>Ericoideae</taxon>
        <taxon>Rhodoreae</taxon>
        <taxon>Rhododendron</taxon>
    </lineage>
</organism>
<proteinExistence type="predicted"/>
<accession>A0ACC0LWT0</accession>
<dbReference type="Proteomes" id="UP001062846">
    <property type="component" value="Chromosome 11"/>
</dbReference>
<name>A0ACC0LWT0_RHOML</name>